<accession>A0A4P6KHS8</accession>
<dbReference type="OrthoDB" id="1551450at2"/>
<dbReference type="InterPro" id="IPR002110">
    <property type="entry name" value="Ankyrin_rpt"/>
</dbReference>
<dbReference type="PROSITE" id="PS50088">
    <property type="entry name" value="ANK_REPEAT"/>
    <property type="match status" value="1"/>
</dbReference>
<evidence type="ECO:0000256" key="1">
    <source>
        <dbReference type="PROSITE-ProRule" id="PRU00023"/>
    </source>
</evidence>
<reference evidence="2 3" key="1">
    <citation type="submission" date="2019-02" db="EMBL/GenBank/DDBJ databases">
        <authorList>
            <person name="Sun L."/>
            <person name="Pan D."/>
            <person name="Wu X."/>
        </authorList>
    </citation>
    <scope>NUCLEOTIDE SEQUENCE [LARGE SCALE GENOMIC DNA]</scope>
    <source>
        <strain evidence="2 3">JW-1</strain>
    </source>
</reference>
<evidence type="ECO:0000313" key="2">
    <source>
        <dbReference type="EMBL" id="QBE50127.1"/>
    </source>
</evidence>
<evidence type="ECO:0000313" key="3">
    <source>
        <dbReference type="Proteomes" id="UP000289260"/>
    </source>
</evidence>
<dbReference type="Gene3D" id="1.25.40.20">
    <property type="entry name" value="Ankyrin repeat-containing domain"/>
    <property type="match status" value="1"/>
</dbReference>
<dbReference type="SUPFAM" id="SSF48403">
    <property type="entry name" value="Ankyrin repeat"/>
    <property type="match status" value="1"/>
</dbReference>
<gene>
    <name evidence="2" type="ORF">EVS81_01340</name>
</gene>
<dbReference type="InterPro" id="IPR036770">
    <property type="entry name" value="Ankyrin_rpt-contain_sf"/>
</dbReference>
<name>A0A4P6KHS8_9MICO</name>
<keyword evidence="3" id="KW-1185">Reference proteome</keyword>
<dbReference type="Proteomes" id="UP000289260">
    <property type="component" value="Chromosome"/>
</dbReference>
<dbReference type="EMBL" id="CP035806">
    <property type="protein sequence ID" value="QBE50127.1"/>
    <property type="molecule type" value="Genomic_DNA"/>
</dbReference>
<protein>
    <submittedName>
        <fullName evidence="2">Ankyrin repeat domain-containing protein</fullName>
    </submittedName>
</protein>
<keyword evidence="1" id="KW-0040">ANK repeat</keyword>
<sequence length="215" mass="24368">MEVDWPGVIEAGLLRESRVDNINRLADVAKVGNWEVVFRLFDRERSLSVNQWRIAGDSWFTPLHQAAWLGASSEVVDELIRRGAWRSLRNAEGDRPIVIALKRNHQHLADALTVRDLSDNQLRKFAAWDKHLSELIQERTESLEPVKIRPIPSEIIALETLDNLYFGYPGMYGGFSMSIFKGRLLVESWSRVVDGSGQAHVITESGCVLVEEGFV</sequence>
<dbReference type="AlphaFoldDB" id="A0A4P6KHS8"/>
<dbReference type="KEGG" id="ltr:EVS81_01340"/>
<feature type="repeat" description="ANK" evidence="1">
    <location>
        <begin position="58"/>
        <end position="91"/>
    </location>
</feature>
<proteinExistence type="predicted"/>
<organism evidence="2 3">
    <name type="scientific">Leucobacter triazinivorans</name>
    <dbReference type="NCBI Taxonomy" id="1784719"/>
    <lineage>
        <taxon>Bacteria</taxon>
        <taxon>Bacillati</taxon>
        <taxon>Actinomycetota</taxon>
        <taxon>Actinomycetes</taxon>
        <taxon>Micrococcales</taxon>
        <taxon>Microbacteriaceae</taxon>
        <taxon>Leucobacter</taxon>
    </lineage>
</organism>